<reference evidence="2 3" key="1">
    <citation type="submission" date="2019-08" db="EMBL/GenBank/DDBJ databases">
        <title>Pedobacter sp. nov., isolated from Han river, South Korea.</title>
        <authorList>
            <person name="Lee D.-H."/>
            <person name="Kim Y.-S."/>
            <person name="Hwang E.-M."/>
            <person name="Le Tran T.C."/>
            <person name="Cha C.-J."/>
        </authorList>
    </citation>
    <scope>NUCLEOTIDE SEQUENCE [LARGE SCALE GENOMIC DNA]</scope>
    <source>
        <strain evidence="2 3">CJ43</strain>
    </source>
</reference>
<keyword evidence="2" id="KW-0378">Hydrolase</keyword>
<evidence type="ECO:0000313" key="2">
    <source>
        <dbReference type="EMBL" id="QEK50646.1"/>
    </source>
</evidence>
<dbReference type="Gene3D" id="3.60.15.10">
    <property type="entry name" value="Ribonuclease Z/Hydroxyacylglutathione hydrolase-like"/>
    <property type="match status" value="1"/>
</dbReference>
<dbReference type="GO" id="GO:0005737">
    <property type="term" value="C:cytoplasm"/>
    <property type="evidence" value="ECO:0007669"/>
    <property type="project" value="TreeGrafter"/>
</dbReference>
<organism evidence="2 3">
    <name type="scientific">Pedobacter aquae</name>
    <dbReference type="NCBI Taxonomy" id="2605747"/>
    <lineage>
        <taxon>Bacteria</taxon>
        <taxon>Pseudomonadati</taxon>
        <taxon>Bacteroidota</taxon>
        <taxon>Sphingobacteriia</taxon>
        <taxon>Sphingobacteriales</taxon>
        <taxon>Sphingobacteriaceae</taxon>
        <taxon>Pedobacter</taxon>
    </lineage>
</organism>
<evidence type="ECO:0000313" key="3">
    <source>
        <dbReference type="Proteomes" id="UP000323653"/>
    </source>
</evidence>
<dbReference type="EMBL" id="CP043329">
    <property type="protein sequence ID" value="QEK50646.1"/>
    <property type="molecule type" value="Genomic_DNA"/>
</dbReference>
<protein>
    <submittedName>
        <fullName evidence="2">MBL fold metallo-hydrolase</fullName>
    </submittedName>
</protein>
<dbReference type="KEGG" id="pej:FYC62_02420"/>
<dbReference type="PANTHER" id="PTHR15032:SF4">
    <property type="entry name" value="N-ACYL-PHOSPHATIDYLETHANOLAMINE-HYDROLYZING PHOSPHOLIPASE D"/>
    <property type="match status" value="1"/>
</dbReference>
<dbReference type="GO" id="GO:0008270">
    <property type="term" value="F:zinc ion binding"/>
    <property type="evidence" value="ECO:0007669"/>
    <property type="project" value="InterPro"/>
</dbReference>
<dbReference type="PANTHER" id="PTHR15032">
    <property type="entry name" value="N-ACYL-PHOSPHATIDYLETHANOLAMINE-HYDROLYZING PHOSPHOLIPASE D"/>
    <property type="match status" value="1"/>
</dbReference>
<feature type="domain" description="Metallo-beta-lactamase" evidence="1">
    <location>
        <begin position="122"/>
        <end position="315"/>
    </location>
</feature>
<dbReference type="RefSeq" id="WP_149073774.1">
    <property type="nucleotide sequence ID" value="NZ_CP043329.1"/>
</dbReference>
<dbReference type="AlphaFoldDB" id="A0A5C0VDY1"/>
<name>A0A5C0VDY1_9SPHI</name>
<dbReference type="InterPro" id="IPR001279">
    <property type="entry name" value="Metallo-B-lactamas"/>
</dbReference>
<dbReference type="SUPFAM" id="SSF56281">
    <property type="entry name" value="Metallo-hydrolase/oxidoreductase"/>
    <property type="match status" value="1"/>
</dbReference>
<dbReference type="InterPro" id="IPR024884">
    <property type="entry name" value="NAPE-PLD"/>
</dbReference>
<dbReference type="Proteomes" id="UP000323653">
    <property type="component" value="Chromosome"/>
</dbReference>
<dbReference type="InterPro" id="IPR036866">
    <property type="entry name" value="RibonucZ/Hydroxyglut_hydro"/>
</dbReference>
<dbReference type="PIRSF" id="PIRSF038896">
    <property type="entry name" value="NAPE-PLD"/>
    <property type="match status" value="1"/>
</dbReference>
<dbReference type="GO" id="GO:0070290">
    <property type="term" value="F:N-acylphosphatidylethanolamine-specific phospholipase D activity"/>
    <property type="evidence" value="ECO:0007669"/>
    <property type="project" value="InterPro"/>
</dbReference>
<evidence type="ECO:0000259" key="1">
    <source>
        <dbReference type="Pfam" id="PF12706"/>
    </source>
</evidence>
<accession>A0A5C0VDY1</accession>
<sequence length="366" mass="42013">MRVFKKMMLYFLVFIAVLAIVTYLFLQSAVFGGSPNETQVKRIEASPNYKDGSFQNLSPTTVSLPESSFFKVLQEFIFNKEETEPKQPIQVVKTDLKNLKSDEPLIIWFGHSSYLMLIDGKTILVDPVFNRASPIPLFGKPFKYSYDYSAADFPEIDILIITHDHYDHLDEQTIQKLIPKTKNFIVPLGVEAHLIHWGAKTEAIKSLDWYDEAQLLDFKITATPARHFSGRKFTRGNTLWSSFVFKSDKLNIYLGGDSGYDTHFKTIGDKYGPFDLAILECGQYGINWPLIHMFPEQVAQAAADLKTKQLLPVHWAKFSLALHNWTEPINKLTYIAKAQNLSLQTPRIGEPLSFFKMDKTINWWKN</sequence>
<dbReference type="Pfam" id="PF12706">
    <property type="entry name" value="Lactamase_B_2"/>
    <property type="match status" value="1"/>
</dbReference>
<keyword evidence="3" id="KW-1185">Reference proteome</keyword>
<gene>
    <name evidence="2" type="ORF">FYC62_02420</name>
</gene>
<proteinExistence type="predicted"/>